<name>A0A9N8DP87_9STRA</name>
<dbReference type="InterPro" id="IPR001344">
    <property type="entry name" value="Chloro_AB-bd_pln"/>
</dbReference>
<sequence length="208" mass="23632">MLSEELGCSPTLSMLLGREAFYFDPLGIATDSNFARLREAELKHGRVSMLANLHLVFPPLLRRINLLLLDQQQQQLLQAETERTKIMTVMTAIDIPDKFPTDSIVDNLLFLPEPIDYINMIVTCAFLEGFIFFQRDPRDMPGDYGTGYFGVRDKGVHERSLVVELEHARLAMLAVVGQLTAELVSGKSWMEQWDDILQQITDAAEKMQ</sequence>
<dbReference type="GO" id="GO:0016020">
    <property type="term" value="C:membrane"/>
    <property type="evidence" value="ECO:0007669"/>
    <property type="project" value="InterPro"/>
</dbReference>
<dbReference type="GO" id="GO:0016168">
    <property type="term" value="F:chlorophyll binding"/>
    <property type="evidence" value="ECO:0007669"/>
    <property type="project" value="UniProtKB-KW"/>
</dbReference>
<evidence type="ECO:0000256" key="7">
    <source>
        <dbReference type="ARBA" id="ARBA00023243"/>
    </source>
</evidence>
<evidence type="ECO:0000256" key="2">
    <source>
        <dbReference type="ARBA" id="ARBA00004229"/>
    </source>
</evidence>
<feature type="binding site" evidence="9">
    <location>
        <position position="169"/>
    </location>
    <ligand>
        <name>chlorophyll a</name>
        <dbReference type="ChEBI" id="CHEBI:58416"/>
        <label>1</label>
    </ligand>
</feature>
<keyword evidence="9" id="KW-0148">Chlorophyll</keyword>
<feature type="binding site" description="axial binding residue" evidence="9">
    <location>
        <position position="46"/>
    </location>
    <ligand>
        <name>chlorophyll b</name>
        <dbReference type="ChEBI" id="CHEBI:61721"/>
        <label>1</label>
    </ligand>
    <ligandPart>
        <name>Mg</name>
        <dbReference type="ChEBI" id="CHEBI:25107"/>
    </ligandPart>
</feature>
<comment type="function">
    <text evidence="1">The light-harvesting complex (LHC) functions as a light receptor, it captures and delivers excitation energy to photosystems with which it is closely associated. Energy is transferred from the carotenoid and chlorophyll C (or B) to chlorophyll A and the photosynthetic reaction centers where it is used to synthesize ATP and reducing power.</text>
</comment>
<organism evidence="10 11">
    <name type="scientific">Seminavis robusta</name>
    <dbReference type="NCBI Taxonomy" id="568900"/>
    <lineage>
        <taxon>Eukaryota</taxon>
        <taxon>Sar</taxon>
        <taxon>Stramenopiles</taxon>
        <taxon>Ochrophyta</taxon>
        <taxon>Bacillariophyta</taxon>
        <taxon>Bacillariophyceae</taxon>
        <taxon>Bacillariophycidae</taxon>
        <taxon>Naviculales</taxon>
        <taxon>Naviculaceae</taxon>
        <taxon>Seminavis</taxon>
    </lineage>
</organism>
<dbReference type="EMBL" id="CAICTM010000272">
    <property type="protein sequence ID" value="CAB9506612.1"/>
    <property type="molecule type" value="Genomic_DNA"/>
</dbReference>
<evidence type="ECO:0000256" key="8">
    <source>
        <dbReference type="ARBA" id="ARBA00044011"/>
    </source>
</evidence>
<protein>
    <submittedName>
        <fullName evidence="10">Uncharacterized protein</fullName>
    </submittedName>
</protein>
<dbReference type="GO" id="GO:0009507">
    <property type="term" value="C:chloroplast"/>
    <property type="evidence" value="ECO:0007669"/>
    <property type="project" value="UniProtKB-SubCell"/>
</dbReference>
<comment type="subunit">
    <text evidence="8">The LHC complex of chromophytic algae is composed of fucoxanthin, chlorophyll A and C bound non-covalently by fucoxanthin chlorophyll proteins (FCPs). The ratio of the pigments in LHC; fucoxanthin: chlorophyll C: chlorophyll A; (0.6-1): (0.1-0.3): (1).</text>
</comment>
<reference evidence="10" key="1">
    <citation type="submission" date="2020-06" db="EMBL/GenBank/DDBJ databases">
        <authorList>
            <consortium name="Plant Systems Biology data submission"/>
        </authorList>
    </citation>
    <scope>NUCLEOTIDE SEQUENCE</scope>
    <source>
        <strain evidence="10">D6</strain>
    </source>
</reference>
<proteinExistence type="inferred from homology"/>
<dbReference type="OrthoDB" id="43396at2759"/>
<keyword evidence="7" id="KW-0437">Light-harvesting polypeptide</keyword>
<dbReference type="SUPFAM" id="SSF103511">
    <property type="entry name" value="Chlorophyll a-b binding protein"/>
    <property type="match status" value="1"/>
</dbReference>
<keyword evidence="6" id="KW-0934">Plastid</keyword>
<dbReference type="Pfam" id="PF00504">
    <property type="entry name" value="Chloroa_b-bind"/>
    <property type="match status" value="1"/>
</dbReference>
<comment type="caution">
    <text evidence="10">The sequence shown here is derived from an EMBL/GenBank/DDBJ whole genome shotgun (WGS) entry which is preliminary data.</text>
</comment>
<dbReference type="GO" id="GO:0009765">
    <property type="term" value="P:photosynthesis, light harvesting"/>
    <property type="evidence" value="ECO:0007669"/>
    <property type="project" value="InterPro"/>
</dbReference>
<keyword evidence="5" id="KW-0602">Photosynthesis</keyword>
<dbReference type="Gene3D" id="1.10.3460.10">
    <property type="entry name" value="Chlorophyll a/b binding protein domain"/>
    <property type="match status" value="1"/>
</dbReference>
<keyword evidence="4" id="KW-0150">Chloroplast</keyword>
<accession>A0A9N8DP87</accession>
<evidence type="ECO:0000256" key="9">
    <source>
        <dbReference type="PIRSR" id="PIRSR601344-1"/>
    </source>
</evidence>
<evidence type="ECO:0000256" key="3">
    <source>
        <dbReference type="ARBA" id="ARBA00005933"/>
    </source>
</evidence>
<evidence type="ECO:0000256" key="5">
    <source>
        <dbReference type="ARBA" id="ARBA00022531"/>
    </source>
</evidence>
<comment type="similarity">
    <text evidence="3">Belongs to the fucoxanthin chlorophyll protein family.</text>
</comment>
<feature type="binding site" evidence="9">
    <location>
        <position position="44"/>
    </location>
    <ligand>
        <name>chlorophyll a</name>
        <dbReference type="ChEBI" id="CHEBI:58416"/>
        <label>1</label>
    </ligand>
</feature>
<dbReference type="PANTHER" id="PTHR21649">
    <property type="entry name" value="CHLOROPHYLL A/B BINDING PROTEIN"/>
    <property type="match status" value="1"/>
</dbReference>
<keyword evidence="9" id="KW-0157">Chromophore</keyword>
<feature type="binding site" evidence="9">
    <location>
        <position position="41"/>
    </location>
    <ligand>
        <name>chlorophyll a</name>
        <dbReference type="ChEBI" id="CHEBI:58416"/>
        <label>1</label>
    </ligand>
</feature>
<evidence type="ECO:0000256" key="4">
    <source>
        <dbReference type="ARBA" id="ARBA00022528"/>
    </source>
</evidence>
<evidence type="ECO:0000313" key="10">
    <source>
        <dbReference type="EMBL" id="CAB9506612.1"/>
    </source>
</evidence>
<evidence type="ECO:0000256" key="6">
    <source>
        <dbReference type="ARBA" id="ARBA00022640"/>
    </source>
</evidence>
<dbReference type="InterPro" id="IPR022796">
    <property type="entry name" value="Chloroa_b-bind"/>
</dbReference>
<keyword evidence="11" id="KW-1185">Reference proteome</keyword>
<feature type="binding site" evidence="9">
    <location>
        <position position="164"/>
    </location>
    <ligand>
        <name>chlorophyll a</name>
        <dbReference type="ChEBI" id="CHEBI:58416"/>
        <label>1</label>
    </ligand>
</feature>
<gene>
    <name evidence="10" type="ORF">SEMRO_273_G105000.1</name>
</gene>
<evidence type="ECO:0000313" key="11">
    <source>
        <dbReference type="Proteomes" id="UP001153069"/>
    </source>
</evidence>
<evidence type="ECO:0000256" key="1">
    <source>
        <dbReference type="ARBA" id="ARBA00004022"/>
    </source>
</evidence>
<dbReference type="AlphaFoldDB" id="A0A9N8DP87"/>
<dbReference type="Proteomes" id="UP001153069">
    <property type="component" value="Unassembled WGS sequence"/>
</dbReference>
<comment type="subcellular location">
    <subcellularLocation>
        <location evidence="2">Plastid</location>
        <location evidence="2">Chloroplast</location>
    </subcellularLocation>
</comment>
<dbReference type="GO" id="GO:0030076">
    <property type="term" value="C:light-harvesting complex"/>
    <property type="evidence" value="ECO:0007669"/>
    <property type="project" value="UniProtKB-KW"/>
</dbReference>